<name>A0A8T2QY36_CERRI</name>
<evidence type="ECO:0000313" key="3">
    <source>
        <dbReference type="Proteomes" id="UP000825935"/>
    </source>
</evidence>
<comment type="caution">
    <text evidence="2">The sequence shown here is derived from an EMBL/GenBank/DDBJ whole genome shotgun (WGS) entry which is preliminary data.</text>
</comment>
<dbReference type="PANTHER" id="PTHR47158">
    <property type="entry name" value="OS08G0239000 PROTEIN"/>
    <property type="match status" value="1"/>
</dbReference>
<gene>
    <name evidence="2" type="ORF">KP509_31G049600</name>
</gene>
<reference evidence="2" key="1">
    <citation type="submission" date="2021-08" db="EMBL/GenBank/DDBJ databases">
        <title>WGS assembly of Ceratopteris richardii.</title>
        <authorList>
            <person name="Marchant D.B."/>
            <person name="Chen G."/>
            <person name="Jenkins J."/>
            <person name="Shu S."/>
            <person name="Leebens-Mack J."/>
            <person name="Grimwood J."/>
            <person name="Schmutz J."/>
            <person name="Soltis P."/>
            <person name="Soltis D."/>
            <person name="Chen Z.-H."/>
        </authorList>
    </citation>
    <scope>NUCLEOTIDE SEQUENCE</scope>
    <source>
        <strain evidence="2">Whitten #5841</strain>
        <tissue evidence="2">Leaf</tissue>
    </source>
</reference>
<feature type="domain" description="Complex 1 LYR protein" evidence="1">
    <location>
        <begin position="10"/>
        <end position="65"/>
    </location>
</feature>
<organism evidence="2 3">
    <name type="scientific">Ceratopteris richardii</name>
    <name type="common">Triangle waterfern</name>
    <dbReference type="NCBI Taxonomy" id="49495"/>
    <lineage>
        <taxon>Eukaryota</taxon>
        <taxon>Viridiplantae</taxon>
        <taxon>Streptophyta</taxon>
        <taxon>Embryophyta</taxon>
        <taxon>Tracheophyta</taxon>
        <taxon>Polypodiopsida</taxon>
        <taxon>Polypodiidae</taxon>
        <taxon>Polypodiales</taxon>
        <taxon>Pteridineae</taxon>
        <taxon>Pteridaceae</taxon>
        <taxon>Parkerioideae</taxon>
        <taxon>Ceratopteris</taxon>
    </lineage>
</organism>
<accession>A0A8T2QY36</accession>
<dbReference type="CDD" id="cd20264">
    <property type="entry name" value="Complex1_LYR_LYRM4"/>
    <property type="match status" value="1"/>
</dbReference>
<dbReference type="Pfam" id="PF05347">
    <property type="entry name" value="Complex1_LYR"/>
    <property type="match status" value="1"/>
</dbReference>
<sequence>MTVASASVAEVKALYRAFLREASKFPNYNIREYVKRRSRQGFLQNQNIAPELATAIFSEGKQLLEVAKRQTVVYSLYAPEVKNVMELKHVGEQ</sequence>
<dbReference type="GO" id="GO:0016226">
    <property type="term" value="P:iron-sulfur cluster assembly"/>
    <property type="evidence" value="ECO:0007669"/>
    <property type="project" value="InterPro"/>
</dbReference>
<dbReference type="EMBL" id="CM035436">
    <property type="protein sequence ID" value="KAH7288916.1"/>
    <property type="molecule type" value="Genomic_DNA"/>
</dbReference>
<evidence type="ECO:0000313" key="2">
    <source>
        <dbReference type="EMBL" id="KAH7288916.1"/>
    </source>
</evidence>
<dbReference type="AlphaFoldDB" id="A0A8T2QY36"/>
<dbReference type="InterPro" id="IPR008011">
    <property type="entry name" value="Complex1_LYR_dom"/>
</dbReference>
<evidence type="ECO:0000259" key="1">
    <source>
        <dbReference type="Pfam" id="PF05347"/>
    </source>
</evidence>
<protein>
    <recommendedName>
        <fullName evidence="1">Complex 1 LYR protein domain-containing protein</fullName>
    </recommendedName>
</protein>
<keyword evidence="3" id="KW-1185">Reference proteome</keyword>
<dbReference type="Proteomes" id="UP000825935">
    <property type="component" value="Chromosome 31"/>
</dbReference>
<dbReference type="EMBL" id="CM035436">
    <property type="protein sequence ID" value="KAH7288915.1"/>
    <property type="molecule type" value="Genomic_DNA"/>
</dbReference>
<dbReference type="OrthoDB" id="275715at2759"/>
<dbReference type="PANTHER" id="PTHR47158:SF1">
    <property type="entry name" value="OS08G0239000 PROTEIN"/>
    <property type="match status" value="1"/>
</dbReference>
<proteinExistence type="predicted"/>
<dbReference type="OMA" id="DAFCENR"/>
<dbReference type="InterPro" id="IPR045297">
    <property type="entry name" value="Complex1_LYR_LYRM4"/>
</dbReference>